<name>A0A841Q310_9BACI</name>
<dbReference type="EMBL" id="JACHGH010000002">
    <property type="protein sequence ID" value="MBB6452178.1"/>
    <property type="molecule type" value="Genomic_DNA"/>
</dbReference>
<dbReference type="Proteomes" id="UP000581688">
    <property type="component" value="Unassembled WGS sequence"/>
</dbReference>
<dbReference type="Pfam" id="PF22190">
    <property type="entry name" value="TTHA0829-like_ACT"/>
    <property type="match status" value="1"/>
</dbReference>
<dbReference type="SUPFAM" id="SSF54631">
    <property type="entry name" value="CBS-domain pair"/>
    <property type="match status" value="1"/>
</dbReference>
<evidence type="ECO:0000259" key="2">
    <source>
        <dbReference type="PROSITE" id="PS51371"/>
    </source>
</evidence>
<feature type="domain" description="CBS" evidence="2">
    <location>
        <begin position="7"/>
        <end position="64"/>
    </location>
</feature>
<accession>A0A841Q310</accession>
<organism evidence="3 4">
    <name type="scientific">Salirhabdus euzebyi</name>
    <dbReference type="NCBI Taxonomy" id="394506"/>
    <lineage>
        <taxon>Bacteria</taxon>
        <taxon>Bacillati</taxon>
        <taxon>Bacillota</taxon>
        <taxon>Bacilli</taxon>
        <taxon>Bacillales</taxon>
        <taxon>Bacillaceae</taxon>
        <taxon>Salirhabdus</taxon>
    </lineage>
</organism>
<protein>
    <submittedName>
        <fullName evidence="3">CBS domain-containing protein</fullName>
    </submittedName>
</protein>
<keyword evidence="1" id="KW-0129">CBS domain</keyword>
<keyword evidence="4" id="KW-1185">Reference proteome</keyword>
<dbReference type="RefSeq" id="WP_174495141.1">
    <property type="nucleotide sequence ID" value="NZ_CADDWK010000002.1"/>
</dbReference>
<evidence type="ECO:0000313" key="3">
    <source>
        <dbReference type="EMBL" id="MBB6452178.1"/>
    </source>
</evidence>
<sequence length="211" mass="24211">MFVKGIMKPKHRCFTTNLNETLTSVLNLLNKEDIQAVPVLEDNKFVGMISKQMIYQSFFESKESNKEDFLASHKVVDLVDHADLHITDEAVFEKTLTTFKDFSVLAVTDESKIFIGLVTRYDVLEQFESAFGMRKSGVRIAFTSIESEGRISRLADIIQHFHGNVISLATFDETDKLARRIVLKIEKNENVEKLTKRLEKSGFRILDVKEM</sequence>
<dbReference type="InterPro" id="IPR046342">
    <property type="entry name" value="CBS_dom_sf"/>
</dbReference>
<dbReference type="InterPro" id="IPR000644">
    <property type="entry name" value="CBS_dom"/>
</dbReference>
<proteinExistence type="predicted"/>
<reference evidence="3 4" key="1">
    <citation type="submission" date="2020-08" db="EMBL/GenBank/DDBJ databases">
        <title>Genomic Encyclopedia of Type Strains, Phase IV (KMG-IV): sequencing the most valuable type-strain genomes for metagenomic binning, comparative biology and taxonomic classification.</title>
        <authorList>
            <person name="Goeker M."/>
        </authorList>
    </citation>
    <scope>NUCLEOTIDE SEQUENCE [LARGE SCALE GENOMIC DNA]</scope>
    <source>
        <strain evidence="3 4">DSM 19612</strain>
    </source>
</reference>
<dbReference type="AlphaFoldDB" id="A0A841Q310"/>
<evidence type="ECO:0000256" key="1">
    <source>
        <dbReference type="PROSITE-ProRule" id="PRU00703"/>
    </source>
</evidence>
<dbReference type="Pfam" id="PF00571">
    <property type="entry name" value="CBS"/>
    <property type="match status" value="1"/>
</dbReference>
<dbReference type="PROSITE" id="PS51371">
    <property type="entry name" value="CBS"/>
    <property type="match status" value="1"/>
</dbReference>
<evidence type="ECO:0000313" key="4">
    <source>
        <dbReference type="Proteomes" id="UP000581688"/>
    </source>
</evidence>
<gene>
    <name evidence="3" type="ORF">HNQ94_000623</name>
</gene>
<comment type="caution">
    <text evidence="3">The sequence shown here is derived from an EMBL/GenBank/DDBJ whole genome shotgun (WGS) entry which is preliminary data.</text>
</comment>
<dbReference type="Gene3D" id="3.10.580.10">
    <property type="entry name" value="CBS-domain"/>
    <property type="match status" value="1"/>
</dbReference>